<evidence type="ECO:0000256" key="1">
    <source>
        <dbReference type="SAM" id="MobiDB-lite"/>
    </source>
</evidence>
<organism evidence="2 3">
    <name type="scientific">Elysia crispata</name>
    <name type="common">lettuce slug</name>
    <dbReference type="NCBI Taxonomy" id="231223"/>
    <lineage>
        <taxon>Eukaryota</taxon>
        <taxon>Metazoa</taxon>
        <taxon>Spiralia</taxon>
        <taxon>Lophotrochozoa</taxon>
        <taxon>Mollusca</taxon>
        <taxon>Gastropoda</taxon>
        <taxon>Heterobranchia</taxon>
        <taxon>Euthyneura</taxon>
        <taxon>Panpulmonata</taxon>
        <taxon>Sacoglossa</taxon>
        <taxon>Placobranchoidea</taxon>
        <taxon>Plakobranchidae</taxon>
        <taxon>Elysia</taxon>
    </lineage>
</organism>
<sequence length="171" mass="18542">MGHEGKGQGRGGVDEEKHQISMGHEGKGQGRGGVDEEKHQISVGHEGKGQGRGGVDEEKHQITSKIQEEKRRALHTSLSSSRVTQLISCNNGAALTPGAQRNLSDRARRIGKPPNRREEGSSVDPLGEVRGDHHQEGPGIHFKSTGSGHKLYDNTNTSRFETNIVVWCLGE</sequence>
<dbReference type="EMBL" id="JAWDGP010006162">
    <property type="protein sequence ID" value="KAK3746208.1"/>
    <property type="molecule type" value="Genomic_DNA"/>
</dbReference>
<proteinExistence type="predicted"/>
<protein>
    <submittedName>
        <fullName evidence="2">Uncharacterized protein</fullName>
    </submittedName>
</protein>
<dbReference type="AlphaFoldDB" id="A0AAE1CZK7"/>
<keyword evidence="3" id="KW-1185">Reference proteome</keyword>
<evidence type="ECO:0000313" key="2">
    <source>
        <dbReference type="EMBL" id="KAK3746208.1"/>
    </source>
</evidence>
<feature type="region of interest" description="Disordered" evidence="1">
    <location>
        <begin position="93"/>
        <end position="149"/>
    </location>
</feature>
<comment type="caution">
    <text evidence="2">The sequence shown here is derived from an EMBL/GenBank/DDBJ whole genome shotgun (WGS) entry which is preliminary data.</text>
</comment>
<feature type="region of interest" description="Disordered" evidence="1">
    <location>
        <begin position="1"/>
        <end position="81"/>
    </location>
</feature>
<name>A0AAE1CZK7_9GAST</name>
<reference evidence="2" key="1">
    <citation type="journal article" date="2023" name="G3 (Bethesda)">
        <title>A reference genome for the long-term kleptoplast-retaining sea slug Elysia crispata morphotype clarki.</title>
        <authorList>
            <person name="Eastman K.E."/>
            <person name="Pendleton A.L."/>
            <person name="Shaikh M.A."/>
            <person name="Suttiyut T."/>
            <person name="Ogas R."/>
            <person name="Tomko P."/>
            <person name="Gavelis G."/>
            <person name="Widhalm J.R."/>
            <person name="Wisecaver J.H."/>
        </authorList>
    </citation>
    <scope>NUCLEOTIDE SEQUENCE</scope>
    <source>
        <strain evidence="2">ECLA1</strain>
    </source>
</reference>
<feature type="compositionally biased region" description="Basic and acidic residues" evidence="1">
    <location>
        <begin position="127"/>
        <end position="136"/>
    </location>
</feature>
<evidence type="ECO:0000313" key="3">
    <source>
        <dbReference type="Proteomes" id="UP001283361"/>
    </source>
</evidence>
<feature type="compositionally biased region" description="Basic and acidic residues" evidence="1">
    <location>
        <begin position="1"/>
        <end position="71"/>
    </location>
</feature>
<accession>A0AAE1CZK7</accession>
<gene>
    <name evidence="2" type="ORF">RRG08_014682</name>
</gene>
<dbReference type="Proteomes" id="UP001283361">
    <property type="component" value="Unassembled WGS sequence"/>
</dbReference>